<evidence type="ECO:0000256" key="2">
    <source>
        <dbReference type="SAM" id="SignalP"/>
    </source>
</evidence>
<keyword evidence="1" id="KW-1133">Transmembrane helix</keyword>
<dbReference type="KEGG" id="sfol:H3H32_09965"/>
<keyword evidence="4" id="KW-1185">Reference proteome</keyword>
<dbReference type="RefSeq" id="WP_182462526.1">
    <property type="nucleotide sequence ID" value="NZ_CP059732.1"/>
</dbReference>
<feature type="chain" id="PRO_5028939995" evidence="2">
    <location>
        <begin position="20"/>
        <end position="210"/>
    </location>
</feature>
<keyword evidence="1" id="KW-0472">Membrane</keyword>
<evidence type="ECO:0000313" key="4">
    <source>
        <dbReference type="Proteomes" id="UP000515369"/>
    </source>
</evidence>
<keyword evidence="2" id="KW-0732">Signal</keyword>
<dbReference type="Proteomes" id="UP000515369">
    <property type="component" value="Chromosome"/>
</dbReference>
<evidence type="ECO:0000256" key="1">
    <source>
        <dbReference type="SAM" id="Phobius"/>
    </source>
</evidence>
<sequence length="210" mass="23884">MKKLLFISLFMYMPISLLAHNPQISTLVLVQNEHKQWNLIIGSSLTAFQYALQNKGLLNPSDTIQAARFQKLILDYLRENIQLSSNGDQRITLKNGMMILNHQTDVRYDLPEMPQQLQTLIIRQQSFASLKNHYCLLKISPYGGTSSSFILQPDNDFTISLQLEGNHLIEVPHQPNPYGTWLTVLAGGLALFGFWGCTQHKKRTLSVQSL</sequence>
<gene>
    <name evidence="3" type="ORF">H3H32_09965</name>
</gene>
<feature type="signal peptide" evidence="2">
    <location>
        <begin position="1"/>
        <end position="19"/>
    </location>
</feature>
<organism evidence="3 4">
    <name type="scientific">Spirosoma foliorum</name>
    <dbReference type="NCBI Taxonomy" id="2710596"/>
    <lineage>
        <taxon>Bacteria</taxon>
        <taxon>Pseudomonadati</taxon>
        <taxon>Bacteroidota</taxon>
        <taxon>Cytophagia</taxon>
        <taxon>Cytophagales</taxon>
        <taxon>Cytophagaceae</taxon>
        <taxon>Spirosoma</taxon>
    </lineage>
</organism>
<proteinExistence type="predicted"/>
<reference evidence="3 4" key="1">
    <citation type="submission" date="2020-07" db="EMBL/GenBank/DDBJ databases">
        <title>Spirosoma foliorum sp. nov., isolated from the leaves on the Nejang mountain Korea, Republic of.</title>
        <authorList>
            <person name="Ho H."/>
            <person name="Lee Y.-J."/>
            <person name="Nurcahyanto D.-A."/>
            <person name="Kim S.-G."/>
        </authorList>
    </citation>
    <scope>NUCLEOTIDE SEQUENCE [LARGE SCALE GENOMIC DNA]</scope>
    <source>
        <strain evidence="3 4">PL0136</strain>
    </source>
</reference>
<feature type="transmembrane region" description="Helical" evidence="1">
    <location>
        <begin position="178"/>
        <end position="197"/>
    </location>
</feature>
<dbReference type="EMBL" id="CP059732">
    <property type="protein sequence ID" value="QMW05179.1"/>
    <property type="molecule type" value="Genomic_DNA"/>
</dbReference>
<evidence type="ECO:0000313" key="3">
    <source>
        <dbReference type="EMBL" id="QMW05179.1"/>
    </source>
</evidence>
<name>A0A7G5H237_9BACT</name>
<dbReference type="AlphaFoldDB" id="A0A7G5H237"/>
<keyword evidence="1" id="KW-0812">Transmembrane</keyword>
<accession>A0A7G5H237</accession>
<protein>
    <submittedName>
        <fullName evidence="3">Uncharacterized protein</fullName>
    </submittedName>
</protein>